<gene>
    <name evidence="1" type="ORF">Tco_1121183</name>
</gene>
<keyword evidence="2" id="KW-1185">Reference proteome</keyword>
<proteinExistence type="predicted"/>
<organism evidence="1 2">
    <name type="scientific">Tanacetum coccineum</name>
    <dbReference type="NCBI Taxonomy" id="301880"/>
    <lineage>
        <taxon>Eukaryota</taxon>
        <taxon>Viridiplantae</taxon>
        <taxon>Streptophyta</taxon>
        <taxon>Embryophyta</taxon>
        <taxon>Tracheophyta</taxon>
        <taxon>Spermatophyta</taxon>
        <taxon>Magnoliopsida</taxon>
        <taxon>eudicotyledons</taxon>
        <taxon>Gunneridae</taxon>
        <taxon>Pentapetalae</taxon>
        <taxon>asterids</taxon>
        <taxon>campanulids</taxon>
        <taxon>Asterales</taxon>
        <taxon>Asteraceae</taxon>
        <taxon>Asteroideae</taxon>
        <taxon>Anthemideae</taxon>
        <taxon>Anthemidinae</taxon>
        <taxon>Tanacetum</taxon>
    </lineage>
</organism>
<evidence type="ECO:0000313" key="1">
    <source>
        <dbReference type="EMBL" id="GJU04753.1"/>
    </source>
</evidence>
<dbReference type="Proteomes" id="UP001151760">
    <property type="component" value="Unassembled WGS sequence"/>
</dbReference>
<comment type="caution">
    <text evidence="1">The sequence shown here is derived from an EMBL/GenBank/DDBJ whole genome shotgun (WGS) entry which is preliminary data.</text>
</comment>
<name>A0ABQ5IZK8_9ASTR</name>
<accession>A0ABQ5IZK8</accession>
<reference evidence="1" key="2">
    <citation type="submission" date="2022-01" db="EMBL/GenBank/DDBJ databases">
        <authorList>
            <person name="Yamashiro T."/>
            <person name="Shiraishi A."/>
            <person name="Satake H."/>
            <person name="Nakayama K."/>
        </authorList>
    </citation>
    <scope>NUCLEOTIDE SEQUENCE</scope>
</reference>
<evidence type="ECO:0000313" key="2">
    <source>
        <dbReference type="Proteomes" id="UP001151760"/>
    </source>
</evidence>
<protein>
    <submittedName>
        <fullName evidence="1">Uncharacterized protein</fullName>
    </submittedName>
</protein>
<dbReference type="EMBL" id="BQNB010021281">
    <property type="protein sequence ID" value="GJU04753.1"/>
    <property type="molecule type" value="Genomic_DNA"/>
</dbReference>
<reference evidence="1" key="1">
    <citation type="journal article" date="2022" name="Int. J. Mol. Sci.">
        <title>Draft Genome of Tanacetum Coccineum: Genomic Comparison of Closely Related Tanacetum-Family Plants.</title>
        <authorList>
            <person name="Yamashiro T."/>
            <person name="Shiraishi A."/>
            <person name="Nakayama K."/>
            <person name="Satake H."/>
        </authorList>
    </citation>
    <scope>NUCLEOTIDE SEQUENCE</scope>
</reference>
<sequence length="93" mass="10020">MLTTCFIPKKGQGQTEIASFKLLEFCAAASSCRCGKAICLVVLLDQSNGGEASFRGVEFIATCSFPTNICKDIMKAQVHVSKDFCYSDTALLP</sequence>